<organism evidence="1 2">
    <name type="scientific">Tenacibaculum vairaonense</name>
    <dbReference type="NCBI Taxonomy" id="3137860"/>
    <lineage>
        <taxon>Bacteria</taxon>
        <taxon>Pseudomonadati</taxon>
        <taxon>Bacteroidota</taxon>
        <taxon>Flavobacteriia</taxon>
        <taxon>Flavobacteriales</taxon>
        <taxon>Flavobacteriaceae</taxon>
        <taxon>Tenacibaculum</taxon>
    </lineage>
</organism>
<reference evidence="1 2" key="1">
    <citation type="submission" date="2024-05" db="EMBL/GenBank/DDBJ databases">
        <authorList>
            <person name="Duchaud E."/>
        </authorList>
    </citation>
    <scope>NUCLEOTIDE SEQUENCE [LARGE SCALE GENOMIC DNA]</scope>
    <source>
        <strain evidence="1">Ena-SAMPLE-TAB-13-05-2024-13:56:06:370-140305</strain>
    </source>
</reference>
<sequence length="394" mass="46582">MSFSEKLKGIKNVVYKVLDIKLQSEAAIIEEAEERNELPEEYLERFTLYPLQNKDTLKGRESGLLSLERAYENWKIIKAPVLVVTHPGEGATSLLHASTYIYPSAKILETYEPIDSYQSLVTILQKYLQLEGDYKTLNDLREYIINNVEEVIIVENIERLFMRKINGFNLLEDFLLFLHATKKNIFWIISANKYSFYYLNRVKFFASNFPYIIRLNPIEDELLKEEIMSRNAGYDIIYLKPNDMTRKVENQLKKVTKEERQQLLEELFLKKLYSFSKGNISKAILYARDSAYKVKDKTVYIKPYVSKEIEDLNLSDLFTLEAIFQHRALTIQELNVVLRNTNRTSRLTIEKLLEKNLIRPVQNSKKQTIQYRINLMYLDALKDRLRERLNRNIK</sequence>
<comment type="caution">
    <text evidence="1">The sequence shown here is derived from an EMBL/GenBank/DDBJ whole genome shotgun (WGS) entry which is preliminary data.</text>
</comment>
<dbReference type="Proteomes" id="UP001497602">
    <property type="component" value="Unassembled WGS sequence"/>
</dbReference>
<accession>A0ABM9PLL1</accession>
<protein>
    <submittedName>
        <fullName evidence="1">Uncharacterized protein</fullName>
    </submittedName>
</protein>
<gene>
    <name evidence="1" type="ORF">T190115A13A_240032</name>
</gene>
<dbReference type="RefSeq" id="WP_348738302.1">
    <property type="nucleotide sequence ID" value="NZ_CAXJRC010000016.1"/>
</dbReference>
<evidence type="ECO:0000313" key="1">
    <source>
        <dbReference type="EMBL" id="CAL2106553.1"/>
    </source>
</evidence>
<proteinExistence type="predicted"/>
<dbReference type="EMBL" id="CAXJRC010000016">
    <property type="protein sequence ID" value="CAL2106553.1"/>
    <property type="molecule type" value="Genomic_DNA"/>
</dbReference>
<keyword evidence="2" id="KW-1185">Reference proteome</keyword>
<name>A0ABM9PLL1_9FLAO</name>
<evidence type="ECO:0000313" key="2">
    <source>
        <dbReference type="Proteomes" id="UP001497602"/>
    </source>
</evidence>